<gene>
    <name evidence="1" type="ORF">B0A70_05870</name>
</gene>
<accession>A0A2S7KGQ8</accession>
<organism evidence="1 2">
    <name type="scientific">Chryseobacterium piscicola</name>
    <dbReference type="NCBI Taxonomy" id="551459"/>
    <lineage>
        <taxon>Bacteria</taxon>
        <taxon>Pseudomonadati</taxon>
        <taxon>Bacteroidota</taxon>
        <taxon>Flavobacteriia</taxon>
        <taxon>Flavobacteriales</taxon>
        <taxon>Weeksellaceae</taxon>
        <taxon>Chryseobacterium group</taxon>
        <taxon>Chryseobacterium</taxon>
    </lineage>
</organism>
<proteinExistence type="predicted"/>
<protein>
    <submittedName>
        <fullName evidence="1">Uncharacterized protein</fullName>
    </submittedName>
</protein>
<name>A0A2S7KGQ8_9FLAO</name>
<reference evidence="1 2" key="1">
    <citation type="submission" date="2016-11" db="EMBL/GenBank/DDBJ databases">
        <title>Whole genomes of Flavobacteriaceae.</title>
        <authorList>
            <person name="Stine C."/>
            <person name="Li C."/>
            <person name="Tadesse D."/>
        </authorList>
    </citation>
    <scope>NUCLEOTIDE SEQUENCE [LARGE SCALE GENOMIC DNA]</scope>
    <source>
        <strain evidence="1 2">DSM 21068</strain>
    </source>
</reference>
<dbReference type="Proteomes" id="UP000238314">
    <property type="component" value="Unassembled WGS sequence"/>
</dbReference>
<comment type="caution">
    <text evidence="1">The sequence shown here is derived from an EMBL/GenBank/DDBJ whole genome shotgun (WGS) entry which is preliminary data.</text>
</comment>
<evidence type="ECO:0000313" key="2">
    <source>
        <dbReference type="Proteomes" id="UP000238314"/>
    </source>
</evidence>
<keyword evidence="2" id="KW-1185">Reference proteome</keyword>
<evidence type="ECO:0000313" key="1">
    <source>
        <dbReference type="EMBL" id="PQA95525.1"/>
    </source>
</evidence>
<sequence>MKFYLLCRILRHNFILNNAILLQSFIHGAYKEVQKGVLSDERMNLQVWALILLLVLEEQLSKKARTYM</sequence>
<dbReference type="EMBL" id="MUGO01000005">
    <property type="protein sequence ID" value="PQA95525.1"/>
    <property type="molecule type" value="Genomic_DNA"/>
</dbReference>
<dbReference type="AlphaFoldDB" id="A0A2S7KGQ8"/>